<evidence type="ECO:0000256" key="1">
    <source>
        <dbReference type="ARBA" id="ARBA00008779"/>
    </source>
</evidence>
<dbReference type="SUPFAM" id="SSF53649">
    <property type="entry name" value="Alkaline phosphatase-like"/>
    <property type="match status" value="1"/>
</dbReference>
<dbReference type="PROSITE" id="PS00149">
    <property type="entry name" value="SULFATASE_2"/>
    <property type="match status" value="1"/>
</dbReference>
<protein>
    <submittedName>
        <fullName evidence="7">Sulfatase-like hydrolase/transferase</fullName>
    </submittedName>
</protein>
<feature type="domain" description="Sulfatase N-terminal" evidence="6">
    <location>
        <begin position="20"/>
        <end position="361"/>
    </location>
</feature>
<gene>
    <name evidence="7" type="ORF">JIN87_04035</name>
</gene>
<evidence type="ECO:0000259" key="6">
    <source>
        <dbReference type="Pfam" id="PF00884"/>
    </source>
</evidence>
<dbReference type="GO" id="GO:0004065">
    <property type="term" value="F:arylsulfatase activity"/>
    <property type="evidence" value="ECO:0007669"/>
    <property type="project" value="TreeGrafter"/>
</dbReference>
<dbReference type="GO" id="GO:0046872">
    <property type="term" value="F:metal ion binding"/>
    <property type="evidence" value="ECO:0007669"/>
    <property type="project" value="UniProtKB-KW"/>
</dbReference>
<keyword evidence="8" id="KW-1185">Reference proteome</keyword>
<evidence type="ECO:0000256" key="5">
    <source>
        <dbReference type="SAM" id="SignalP"/>
    </source>
</evidence>
<keyword evidence="3 7" id="KW-0378">Hydrolase</keyword>
<keyword evidence="2" id="KW-0479">Metal-binding</keyword>
<dbReference type="Gene3D" id="3.40.720.10">
    <property type="entry name" value="Alkaline Phosphatase, subunit A"/>
    <property type="match status" value="1"/>
</dbReference>
<dbReference type="Pfam" id="PF00884">
    <property type="entry name" value="Sulfatase"/>
    <property type="match status" value="1"/>
</dbReference>
<dbReference type="AlphaFoldDB" id="A0A934RY56"/>
<dbReference type="InterPro" id="IPR024607">
    <property type="entry name" value="Sulfatase_CS"/>
</dbReference>
<dbReference type="InterPro" id="IPR017850">
    <property type="entry name" value="Alkaline_phosphatase_core_sf"/>
</dbReference>
<dbReference type="InterPro" id="IPR050738">
    <property type="entry name" value="Sulfatase"/>
</dbReference>
<comment type="caution">
    <text evidence="7">The sequence shown here is derived from an EMBL/GenBank/DDBJ whole genome shotgun (WGS) entry which is preliminary data.</text>
</comment>
<dbReference type="PANTHER" id="PTHR42693:SF53">
    <property type="entry name" value="ENDO-4-O-SULFATASE"/>
    <property type="match status" value="1"/>
</dbReference>
<keyword evidence="5" id="KW-0732">Signal</keyword>
<evidence type="ECO:0000256" key="2">
    <source>
        <dbReference type="ARBA" id="ARBA00022723"/>
    </source>
</evidence>
<dbReference type="Proteomes" id="UP000617628">
    <property type="component" value="Unassembled WGS sequence"/>
</dbReference>
<sequence length="482" mass="54915">MAVLSIFAFAASSLAQAERPNVIVFFTDDQGWADLGVQGILDDIKTPNIDRMAREGVRFTNGYSSSPQCTPSRAGLLSGQYQGRFGLDDNAYSPLSRDVMLLPQRLQRIGYTTGLVGKWHLELNRLSERWLKAHQPQLKPEPGVEAKIPFDELIDYFPQARGFDEVYFGYEQEWWINFDRKGNTFEEPRYVTTKDYRLDVVSEAALQFIDRNHEDPFFLYVPYYAPHVPMEATQKYLDRFPGDMPERRRYCLAMMSAVDDGVGSIMKRLEDHGIDENTLVFFLSDNGAPIKMTKEDKPISYKLGAWDGSLNGPLNGEKGMLAEGGIRVPFVAWWKSKIPGGQVIDDPVIALDISATVMGQTEKGVPGNADGVDLMPLMTKQVSELEERSLYWKFWTQRAVRKGKWKYLEVGDNTEFLFDLDSDIGESKNLANKYPELMDTFRKEVDAWTDGMQYPDRHAGKGRPQEAGQEAEWFQYYFGVTP</sequence>
<dbReference type="InterPro" id="IPR000917">
    <property type="entry name" value="Sulfatase_N"/>
</dbReference>
<evidence type="ECO:0000313" key="8">
    <source>
        <dbReference type="Proteomes" id="UP000617628"/>
    </source>
</evidence>
<feature type="signal peptide" evidence="5">
    <location>
        <begin position="1"/>
        <end position="17"/>
    </location>
</feature>
<name>A0A934RY56_9BACT</name>
<dbReference type="PANTHER" id="PTHR42693">
    <property type="entry name" value="ARYLSULFATASE FAMILY MEMBER"/>
    <property type="match status" value="1"/>
</dbReference>
<evidence type="ECO:0000256" key="4">
    <source>
        <dbReference type="ARBA" id="ARBA00022837"/>
    </source>
</evidence>
<comment type="similarity">
    <text evidence="1">Belongs to the sulfatase family.</text>
</comment>
<reference evidence="7" key="1">
    <citation type="submission" date="2021-01" db="EMBL/GenBank/DDBJ databases">
        <title>Modified the classification status of verrucomicrobia.</title>
        <authorList>
            <person name="Feng X."/>
        </authorList>
    </citation>
    <scope>NUCLEOTIDE SEQUENCE</scope>
    <source>
        <strain evidence="7">KCTC 13126</strain>
    </source>
</reference>
<evidence type="ECO:0000313" key="7">
    <source>
        <dbReference type="EMBL" id="MBK1876024.1"/>
    </source>
</evidence>
<evidence type="ECO:0000256" key="3">
    <source>
        <dbReference type="ARBA" id="ARBA00022801"/>
    </source>
</evidence>
<feature type="chain" id="PRO_5037554103" evidence="5">
    <location>
        <begin position="18"/>
        <end position="482"/>
    </location>
</feature>
<keyword evidence="4" id="KW-0106">Calcium</keyword>
<dbReference type="Gene3D" id="3.30.1120.10">
    <property type="match status" value="1"/>
</dbReference>
<proteinExistence type="inferred from homology"/>
<organism evidence="7 8">
    <name type="scientific">Pelagicoccus mobilis</name>
    <dbReference type="NCBI Taxonomy" id="415221"/>
    <lineage>
        <taxon>Bacteria</taxon>
        <taxon>Pseudomonadati</taxon>
        <taxon>Verrucomicrobiota</taxon>
        <taxon>Opitutia</taxon>
        <taxon>Puniceicoccales</taxon>
        <taxon>Pelagicoccaceae</taxon>
        <taxon>Pelagicoccus</taxon>
    </lineage>
</organism>
<dbReference type="EMBL" id="JAENIL010000005">
    <property type="protein sequence ID" value="MBK1876024.1"/>
    <property type="molecule type" value="Genomic_DNA"/>
</dbReference>
<accession>A0A934RY56</accession>